<evidence type="ECO:0000313" key="2">
    <source>
        <dbReference type="Proteomes" id="UP000095472"/>
    </source>
</evidence>
<organism evidence="1 2">
    <name type="scientific">Desertifilum tharense IPPAS B-1220</name>
    <dbReference type="NCBI Taxonomy" id="1781255"/>
    <lineage>
        <taxon>Bacteria</taxon>
        <taxon>Bacillati</taxon>
        <taxon>Cyanobacteriota</taxon>
        <taxon>Cyanophyceae</taxon>
        <taxon>Desertifilales</taxon>
        <taxon>Desertifilaceae</taxon>
        <taxon>Desertifilum</taxon>
    </lineage>
</organism>
<dbReference type="Proteomes" id="UP000095472">
    <property type="component" value="Chromosome"/>
</dbReference>
<reference evidence="1 2" key="1">
    <citation type="journal article" date="2016" name="Genome Announc.">
        <title>Draft Genome Sequence of the Thermotolerant Cyanobacterium Desertifilum sp. IPPAS B-1220.</title>
        <authorList>
            <person name="Mironov K.S."/>
            <person name="Sinetova M.A."/>
            <person name="Bolatkhan K."/>
            <person name="Zayadan B.K."/>
            <person name="Ustinova V.V."/>
            <person name="Kupriyanova E.V."/>
            <person name="Skrypnik A.N."/>
            <person name="Gogoleva N.E."/>
            <person name="Gogolev Y.V."/>
            <person name="Los D.A."/>
        </authorList>
    </citation>
    <scope>NUCLEOTIDE SEQUENCE [LARGE SCALE GENOMIC DNA]</scope>
    <source>
        <strain evidence="1 2">IPPAS B-1220</strain>
    </source>
</reference>
<sequence>MLRFPRFSYSAMPLVGLGAIAIALGSVPVVQAQTPPAIVAQAENAERYIRLAVEEYQEGNNQAALDALNQAIALNPTMADIYILRGIVRSELNDPQGAIADYSEAIELDGDDAEVYIVRGLAQLALKQYQAVPKQTLIGH</sequence>
<proteinExistence type="predicted"/>
<dbReference type="EMBL" id="CP182909">
    <property type="protein sequence ID" value="XPM64042.1"/>
    <property type="molecule type" value="Genomic_DNA"/>
</dbReference>
<name>A0ACD5GTM0_9CYAN</name>
<keyword evidence="2" id="KW-1185">Reference proteome</keyword>
<accession>A0ACD5GTM0</accession>
<gene>
    <name evidence="1" type="ORF">BH720_034110</name>
</gene>
<evidence type="ECO:0000313" key="1">
    <source>
        <dbReference type="EMBL" id="XPM64042.1"/>
    </source>
</evidence>
<protein>
    <submittedName>
        <fullName evidence="1">Tetratricopeptide repeat protein</fullName>
    </submittedName>
</protein>